<name>J4G1D8_9APHY</name>
<gene>
    <name evidence="1" type="ORF">FIBRA_02155</name>
</gene>
<dbReference type="RefSeq" id="XP_012179411.1">
    <property type="nucleotide sequence ID" value="XM_012324021.1"/>
</dbReference>
<evidence type="ECO:0000313" key="2">
    <source>
        <dbReference type="Proteomes" id="UP000006352"/>
    </source>
</evidence>
<dbReference type="AlphaFoldDB" id="J4G1D8"/>
<protein>
    <recommendedName>
        <fullName evidence="3">F-box domain-containing protein</fullName>
    </recommendedName>
</protein>
<reference evidence="1 2" key="1">
    <citation type="journal article" date="2012" name="Appl. Environ. Microbiol.">
        <title>Short-read sequencing for genomic analysis of the brown rot fungus Fibroporia radiculosa.</title>
        <authorList>
            <person name="Tang J.D."/>
            <person name="Perkins A.D."/>
            <person name="Sonstegard T.S."/>
            <person name="Schroeder S.G."/>
            <person name="Burgess S.C."/>
            <person name="Diehl S.V."/>
        </authorList>
    </citation>
    <scope>NUCLEOTIDE SEQUENCE [LARGE SCALE GENOMIC DNA]</scope>
    <source>
        <strain evidence="1 2">TFFH 294</strain>
    </source>
</reference>
<dbReference type="InterPro" id="IPR032675">
    <property type="entry name" value="LRR_dom_sf"/>
</dbReference>
<dbReference type="InterPro" id="IPR036047">
    <property type="entry name" value="F-box-like_dom_sf"/>
</dbReference>
<dbReference type="Proteomes" id="UP000006352">
    <property type="component" value="Unassembled WGS sequence"/>
</dbReference>
<dbReference type="OrthoDB" id="2799175at2759"/>
<dbReference type="Gene3D" id="3.80.10.10">
    <property type="entry name" value="Ribonuclease Inhibitor"/>
    <property type="match status" value="1"/>
</dbReference>
<keyword evidence="2" id="KW-1185">Reference proteome</keyword>
<dbReference type="SUPFAM" id="SSF52047">
    <property type="entry name" value="RNI-like"/>
    <property type="match status" value="1"/>
</dbReference>
<dbReference type="EMBL" id="HE796966">
    <property type="protein sequence ID" value="CCM00128.1"/>
    <property type="molecule type" value="Genomic_DNA"/>
</dbReference>
<dbReference type="GeneID" id="24095039"/>
<dbReference type="HOGENOM" id="CLU_027732_3_0_1"/>
<organism evidence="1 2">
    <name type="scientific">Fibroporia radiculosa</name>
    <dbReference type="NCBI Taxonomy" id="599839"/>
    <lineage>
        <taxon>Eukaryota</taxon>
        <taxon>Fungi</taxon>
        <taxon>Dikarya</taxon>
        <taxon>Basidiomycota</taxon>
        <taxon>Agaricomycotina</taxon>
        <taxon>Agaricomycetes</taxon>
        <taxon>Polyporales</taxon>
        <taxon>Fibroporiaceae</taxon>
        <taxon>Fibroporia</taxon>
    </lineage>
</organism>
<evidence type="ECO:0008006" key="3">
    <source>
        <dbReference type="Google" id="ProtNLM"/>
    </source>
</evidence>
<accession>J4G1D8</accession>
<sequence length="450" mass="51692">MFRGPIQAHSYIGALPVELLDIIFKELCYMLPKREPKTQLLKQLASVCRFWSNTLSLNPSFWTSILIIVGKTPTTLADVHMHLSLSGNQLLDIHFLGRGIFHSPADETSQVAKFMILLRPHISRWRSFNARLHHQEALPWPGIDILGRAPKLTRLYLKSREPDDEGCNPIQYLMEGFLIAPSLKELHVDGFIFKNTYLEKPKLLASVTSVSISHFAMYHEPTMSLDGLIKCLHALPRLQSLTLSCVELICREDAEPLMHAFRPKSITFRCIERYVLNEFFRLINARAPRELAFIRCDIPNPSIMRLENVSVLNIQDEWSSESVLMDYLLRFNGRRLRLADSSKFGPRELEALSCEQPSGQWVCPYITQLLIDYCAQCTSANIRRMVEARNTTYAMSGYAQRSDPHFKVHPIQFMAIYNCGVLDPADKEWFNANVIHAIWDDWDGGYGEYD</sequence>
<dbReference type="STRING" id="599839.J4G1D8"/>
<dbReference type="SUPFAM" id="SSF81383">
    <property type="entry name" value="F-box domain"/>
    <property type="match status" value="1"/>
</dbReference>
<proteinExistence type="predicted"/>
<evidence type="ECO:0000313" key="1">
    <source>
        <dbReference type="EMBL" id="CCM00128.1"/>
    </source>
</evidence>
<dbReference type="InParanoid" id="J4G1D8"/>